<keyword evidence="2" id="KW-0413">Isomerase</keyword>
<gene>
    <name evidence="2" type="ORF">ACFPT7_01510</name>
</gene>
<evidence type="ECO:0000313" key="2">
    <source>
        <dbReference type="EMBL" id="MFC5860963.1"/>
    </source>
</evidence>
<feature type="domain" description="Xylose isomerase-like TIM barrel" evidence="1">
    <location>
        <begin position="163"/>
        <end position="299"/>
    </location>
</feature>
<dbReference type="Gene3D" id="3.20.20.150">
    <property type="entry name" value="Divalent-metal-dependent TIM barrel enzymes"/>
    <property type="match status" value="1"/>
</dbReference>
<organism evidence="2 3">
    <name type="scientific">Acidicapsa dinghuensis</name>
    <dbReference type="NCBI Taxonomy" id="2218256"/>
    <lineage>
        <taxon>Bacteria</taxon>
        <taxon>Pseudomonadati</taxon>
        <taxon>Acidobacteriota</taxon>
        <taxon>Terriglobia</taxon>
        <taxon>Terriglobales</taxon>
        <taxon>Acidobacteriaceae</taxon>
        <taxon>Acidicapsa</taxon>
    </lineage>
</organism>
<dbReference type="InterPro" id="IPR036237">
    <property type="entry name" value="Xyl_isomerase-like_sf"/>
</dbReference>
<dbReference type="PANTHER" id="PTHR12110:SF41">
    <property type="entry name" value="INOSOSE DEHYDRATASE"/>
    <property type="match status" value="1"/>
</dbReference>
<evidence type="ECO:0000259" key="1">
    <source>
        <dbReference type="Pfam" id="PF01261"/>
    </source>
</evidence>
<reference evidence="3" key="1">
    <citation type="journal article" date="2019" name="Int. J. Syst. Evol. Microbiol.">
        <title>The Global Catalogue of Microorganisms (GCM) 10K type strain sequencing project: providing services to taxonomists for standard genome sequencing and annotation.</title>
        <authorList>
            <consortium name="The Broad Institute Genomics Platform"/>
            <consortium name="The Broad Institute Genome Sequencing Center for Infectious Disease"/>
            <person name="Wu L."/>
            <person name="Ma J."/>
        </authorList>
    </citation>
    <scope>NUCLEOTIDE SEQUENCE [LARGE SCALE GENOMIC DNA]</scope>
    <source>
        <strain evidence="3">JCM 4087</strain>
    </source>
</reference>
<dbReference type="PANTHER" id="PTHR12110">
    <property type="entry name" value="HYDROXYPYRUVATE ISOMERASE"/>
    <property type="match status" value="1"/>
</dbReference>
<dbReference type="SUPFAM" id="SSF51658">
    <property type="entry name" value="Xylose isomerase-like"/>
    <property type="match status" value="1"/>
</dbReference>
<dbReference type="Pfam" id="PF01261">
    <property type="entry name" value="AP_endonuc_2"/>
    <property type="match status" value="1"/>
</dbReference>
<dbReference type="EMBL" id="JBHSPH010000001">
    <property type="protein sequence ID" value="MFC5860963.1"/>
    <property type="molecule type" value="Genomic_DNA"/>
</dbReference>
<protein>
    <submittedName>
        <fullName evidence="2">Sugar phosphate isomerase/epimerase family protein</fullName>
    </submittedName>
</protein>
<keyword evidence="3" id="KW-1185">Reference proteome</keyword>
<dbReference type="InterPro" id="IPR013022">
    <property type="entry name" value="Xyl_isomerase-like_TIM-brl"/>
</dbReference>
<dbReference type="GO" id="GO:0016853">
    <property type="term" value="F:isomerase activity"/>
    <property type="evidence" value="ECO:0007669"/>
    <property type="project" value="UniProtKB-KW"/>
</dbReference>
<dbReference type="RefSeq" id="WP_263334752.1">
    <property type="nucleotide sequence ID" value="NZ_JAGSYH010000002.1"/>
</dbReference>
<accession>A0ABW1EC44</accession>
<dbReference type="PROSITE" id="PS51318">
    <property type="entry name" value="TAT"/>
    <property type="match status" value="1"/>
</dbReference>
<comment type="caution">
    <text evidence="2">The sequence shown here is derived from an EMBL/GenBank/DDBJ whole genome shotgun (WGS) entry which is preliminary data.</text>
</comment>
<dbReference type="InterPro" id="IPR006311">
    <property type="entry name" value="TAT_signal"/>
</dbReference>
<proteinExistence type="predicted"/>
<evidence type="ECO:0000313" key="3">
    <source>
        <dbReference type="Proteomes" id="UP001596091"/>
    </source>
</evidence>
<name>A0ABW1EC44_9BACT</name>
<dbReference type="Proteomes" id="UP001596091">
    <property type="component" value="Unassembled WGS sequence"/>
</dbReference>
<dbReference type="InterPro" id="IPR050312">
    <property type="entry name" value="IolE/XylAMocC-like"/>
</dbReference>
<sequence length="309" mass="33552">MRNATVTDAVKMDAMNLQATSRRGFLRTGAMAAAAACALGSDGLSLKAGAMSGMAKSEGKPKIRLGVCSYSFHELDRAHVIEGMKQLNVKWLNAKDAKDHLPMSPPSATLEAVAAYKAAGIELTSAGVIYFQKKDSADIRAKFDYAQRAGVSLIIGAPTREVLPDVESFVKEYDMRLAIHNHGPEDKEWPSPLDVLKAVEHMDKRIGLCIDVGHTERAGTDPIEAIHKAGPRLFDLHMKDLADLKVKESQVAVGDGKIPIRGIFEALHAIGYNGYADLEYEIHADDPLPGMIKSFAYMRGVLNGMGYED</sequence>